<reference evidence="21" key="1">
    <citation type="submission" date="2024-01" db="EMBL/GenBank/DDBJ databases">
        <title>Genome insights into chemosensory and detoxification machineries of broad mite, Polyphagotarsonemus latus (Tarsonemidae: Acari).</title>
        <authorList>
            <person name="Muthugoundar M."/>
            <person name="P J A."/>
            <person name="Augustine N."/>
        </authorList>
    </citation>
    <scope>NUCLEOTIDE SEQUENCE</scope>
</reference>
<evidence type="ECO:0000256" key="9">
    <source>
        <dbReference type="ARBA" id="ARBA00023065"/>
    </source>
</evidence>
<evidence type="ECO:0000256" key="18">
    <source>
        <dbReference type="RuleBase" id="RU000687"/>
    </source>
</evidence>
<keyword evidence="14" id="KW-0628">Postsynaptic cell membrane</keyword>
<feature type="chain" id="PRO_5042668269" evidence="18">
    <location>
        <begin position="19"/>
        <end position="610"/>
    </location>
</feature>
<organism evidence="21">
    <name type="scientific">Polyphagotarsonemus latus</name>
    <dbReference type="NCBI Taxonomy" id="1204166"/>
    <lineage>
        <taxon>Eukaryota</taxon>
        <taxon>Metazoa</taxon>
        <taxon>Ecdysozoa</taxon>
        <taxon>Arthropoda</taxon>
        <taxon>Chelicerata</taxon>
        <taxon>Arachnida</taxon>
        <taxon>Acari</taxon>
        <taxon>Acariformes</taxon>
        <taxon>Trombidiformes</taxon>
        <taxon>Prostigmata</taxon>
        <taxon>Eleutherengona</taxon>
        <taxon>Heterostigmata</taxon>
        <taxon>Tarsonemoidea</taxon>
        <taxon>Tarsonemidae</taxon>
        <taxon>Polyphagotarsonemus</taxon>
    </lineage>
</organism>
<dbReference type="GO" id="GO:0007271">
    <property type="term" value="P:synaptic transmission, cholinergic"/>
    <property type="evidence" value="ECO:0007669"/>
    <property type="project" value="UniProtKB-ARBA"/>
</dbReference>
<dbReference type="InterPro" id="IPR006029">
    <property type="entry name" value="Neurotrans-gated_channel_TM"/>
</dbReference>
<comment type="function">
    <text evidence="1">After binding acetylcholine, the AChR responds by an extensive change in conformation that affects all subunits and leads to opening of an ion-conducting channel across the plasma membrane.</text>
</comment>
<dbReference type="FunFam" id="1.20.58.390:FF:000012">
    <property type="entry name" value="Acetylcholine receptor subunit alpha-like"/>
    <property type="match status" value="1"/>
</dbReference>
<evidence type="ECO:0000313" key="21">
    <source>
        <dbReference type="EMBL" id="WTM06411.1"/>
    </source>
</evidence>
<keyword evidence="10 18" id="KW-0472">Membrane</keyword>
<evidence type="ECO:0000256" key="15">
    <source>
        <dbReference type="ARBA" id="ARBA00023286"/>
    </source>
</evidence>
<evidence type="ECO:0000256" key="11">
    <source>
        <dbReference type="ARBA" id="ARBA00023157"/>
    </source>
</evidence>
<dbReference type="InterPro" id="IPR038050">
    <property type="entry name" value="Neuro_actylchol_rec"/>
</dbReference>
<protein>
    <submittedName>
        <fullName evidence="21">Nicotinic acetylcholine receptor</fullName>
    </submittedName>
</protein>
<dbReference type="InterPro" id="IPR036719">
    <property type="entry name" value="Neuro-gated_channel_TM_sf"/>
</dbReference>
<dbReference type="AlphaFoldDB" id="A0AAN0LM93"/>
<dbReference type="Pfam" id="PF02931">
    <property type="entry name" value="Neur_chan_LBD"/>
    <property type="match status" value="1"/>
</dbReference>
<feature type="domain" description="Neurotransmitter-gated ion-channel ligand-binding" evidence="19">
    <location>
        <begin position="23"/>
        <end position="197"/>
    </location>
</feature>
<comment type="subcellular location">
    <subcellularLocation>
        <location evidence="17">Postsynaptic cell membrane</location>
        <topology evidence="17">Multi-pass membrane protein</topology>
    </subcellularLocation>
</comment>
<dbReference type="FunFam" id="2.70.170.10:FF:000013">
    <property type="entry name" value="Acetylcholine receptor subunit alpha"/>
    <property type="match status" value="1"/>
</dbReference>
<keyword evidence="12 21" id="KW-0675">Receptor</keyword>
<keyword evidence="9 18" id="KW-0406">Ion transport</keyword>
<name>A0AAN0LM93_9ACAR</name>
<dbReference type="PRINTS" id="PR00254">
    <property type="entry name" value="NICOTINICR"/>
</dbReference>
<evidence type="ECO:0000259" key="20">
    <source>
        <dbReference type="Pfam" id="PF02932"/>
    </source>
</evidence>
<dbReference type="Pfam" id="PF02932">
    <property type="entry name" value="Neur_chan_memb"/>
    <property type="match status" value="1"/>
</dbReference>
<evidence type="ECO:0000256" key="2">
    <source>
        <dbReference type="ARBA" id="ARBA00009237"/>
    </source>
</evidence>
<dbReference type="SUPFAM" id="SSF90112">
    <property type="entry name" value="Neurotransmitter-gated ion-channel transmembrane pore"/>
    <property type="match status" value="1"/>
</dbReference>
<dbReference type="CDD" id="cd19064">
    <property type="entry name" value="LGIC_TM_nAChR"/>
    <property type="match status" value="1"/>
</dbReference>
<gene>
    <name evidence="21" type="primary">nAChR</name>
</gene>
<dbReference type="GO" id="GO:0004888">
    <property type="term" value="F:transmembrane signaling receptor activity"/>
    <property type="evidence" value="ECO:0007669"/>
    <property type="project" value="InterPro"/>
</dbReference>
<sequence>MNNGFLFSLFLFFTLTYAHLATKRLYEDLLNDYNRLIRPVYNNNDTVFVNLSLKLTQLLDINMKHQVMSTNVWIEQEWIDNQLVWDPKNYDGVDMIHIMAEDIWQPDIVLFNNADGIFEVSSLTKAIVYNTGKVFWKPPAIFRSFCQIDVQWFPFDTQVCSMKFGSLTYDGAEVDLMSVDKSSTIKKNLTNVSETLKLTQDNQYSKYNEVLKNNLSEALPLQSNNPIYDKQSIKTSINSKLISINHVETGIDMSEFYNSVEWDVLAVPAHYKKEYFAGSQNPYPDITFKIFLRRKTLFYTVNLIIPIVGNAFLTLLVFYLPSDSGEKVTLSISVLVSLTVFFLLLAEIIPPTSLAVPLLGKYLLFTMILITLSICVTVGILNIHFRSLSTHIMQPWVRSFFIETLPKYLFMHRPTLKDLQKELSALTKPNRLNFENCSTEIENKNSIQHTPTTTQNFYDHQDIQSLNSSADEDVYRNLYSSNYDTNLHDSSLPYDTDLGMPIIHNQTRLAKNNYLSNHIKHEYSYSKDVKQAIESILAIAENLKKQDEEKNVIEDWKFVAMVLDRLFLCLFTLICIVGSCIILLQAPSLYDNTPAIESPFLRSLTSSNGS</sequence>
<keyword evidence="15" id="KW-1071">Ligand-gated ion channel</keyword>
<feature type="transmembrane region" description="Helical" evidence="18">
    <location>
        <begin position="297"/>
        <end position="320"/>
    </location>
</feature>
<dbReference type="GO" id="GO:0022848">
    <property type="term" value="F:acetylcholine-gated monoatomic cation-selective channel activity"/>
    <property type="evidence" value="ECO:0007669"/>
    <property type="project" value="InterPro"/>
</dbReference>
<evidence type="ECO:0000256" key="5">
    <source>
        <dbReference type="ARBA" id="ARBA00022692"/>
    </source>
</evidence>
<evidence type="ECO:0000256" key="1">
    <source>
        <dbReference type="ARBA" id="ARBA00003328"/>
    </source>
</evidence>
<feature type="signal peptide" evidence="18">
    <location>
        <begin position="1"/>
        <end position="18"/>
    </location>
</feature>
<keyword evidence="13" id="KW-0325">Glycoprotein</keyword>
<evidence type="ECO:0000256" key="14">
    <source>
        <dbReference type="ARBA" id="ARBA00023257"/>
    </source>
</evidence>
<dbReference type="Gene3D" id="1.20.58.390">
    <property type="entry name" value="Neurotransmitter-gated ion-channel transmembrane domain"/>
    <property type="match status" value="2"/>
</dbReference>
<evidence type="ECO:0000256" key="6">
    <source>
        <dbReference type="ARBA" id="ARBA00022729"/>
    </source>
</evidence>
<dbReference type="InterPro" id="IPR002394">
    <property type="entry name" value="Nicotinic_acetylcholine_rcpt"/>
</dbReference>
<evidence type="ECO:0000256" key="13">
    <source>
        <dbReference type="ARBA" id="ARBA00023180"/>
    </source>
</evidence>
<keyword evidence="5 18" id="KW-0812">Transmembrane</keyword>
<dbReference type="PANTHER" id="PTHR18945">
    <property type="entry name" value="NEUROTRANSMITTER GATED ION CHANNEL"/>
    <property type="match status" value="1"/>
</dbReference>
<keyword evidence="4" id="KW-1003">Cell membrane</keyword>
<evidence type="ECO:0000256" key="3">
    <source>
        <dbReference type="ARBA" id="ARBA00022448"/>
    </source>
</evidence>
<dbReference type="Gene3D" id="2.70.170.10">
    <property type="entry name" value="Neurotransmitter-gated ion-channel ligand-binding domain"/>
    <property type="match status" value="2"/>
</dbReference>
<feature type="transmembrane region" description="Helical" evidence="18">
    <location>
        <begin position="332"/>
        <end position="350"/>
    </location>
</feature>
<keyword evidence="6 18" id="KW-0732">Signal</keyword>
<evidence type="ECO:0000256" key="4">
    <source>
        <dbReference type="ARBA" id="ARBA00022475"/>
    </source>
</evidence>
<dbReference type="PROSITE" id="PS00236">
    <property type="entry name" value="NEUROTR_ION_CHANNEL"/>
    <property type="match status" value="1"/>
</dbReference>
<dbReference type="InterPro" id="IPR018000">
    <property type="entry name" value="Neurotransmitter_ion_chnl_CS"/>
</dbReference>
<keyword evidence="7 18" id="KW-1133">Transmembrane helix</keyword>
<keyword evidence="3 18" id="KW-0813">Transport</keyword>
<dbReference type="EMBL" id="PP191250">
    <property type="protein sequence ID" value="WTM06411.1"/>
    <property type="molecule type" value="mRNA"/>
</dbReference>
<evidence type="ECO:0000256" key="8">
    <source>
        <dbReference type="ARBA" id="ARBA00023018"/>
    </source>
</evidence>
<evidence type="ECO:0000256" key="17">
    <source>
        <dbReference type="ARBA" id="ARBA00034104"/>
    </source>
</evidence>
<proteinExistence type="evidence at transcript level"/>
<evidence type="ECO:0000256" key="7">
    <source>
        <dbReference type="ARBA" id="ARBA00022989"/>
    </source>
</evidence>
<dbReference type="PRINTS" id="PR00252">
    <property type="entry name" value="NRIONCHANNEL"/>
</dbReference>
<dbReference type="SUPFAM" id="SSF63712">
    <property type="entry name" value="Nicotinic receptor ligand binding domain-like"/>
    <property type="match status" value="2"/>
</dbReference>
<feature type="domain" description="Neurotransmitter-gated ion-channel transmembrane" evidence="20">
    <location>
        <begin position="303"/>
        <end position="582"/>
    </location>
</feature>
<evidence type="ECO:0000256" key="10">
    <source>
        <dbReference type="ARBA" id="ARBA00023136"/>
    </source>
</evidence>
<feature type="transmembrane region" description="Helical" evidence="18">
    <location>
        <begin position="566"/>
        <end position="584"/>
    </location>
</feature>
<evidence type="ECO:0000256" key="12">
    <source>
        <dbReference type="ARBA" id="ARBA00023170"/>
    </source>
</evidence>
<keyword evidence="8" id="KW-0770">Synapse</keyword>
<dbReference type="InterPro" id="IPR006202">
    <property type="entry name" value="Neur_chan_lig-bd"/>
</dbReference>
<keyword evidence="16 18" id="KW-0407">Ion channel</keyword>
<evidence type="ECO:0000256" key="16">
    <source>
        <dbReference type="ARBA" id="ARBA00023303"/>
    </source>
</evidence>
<dbReference type="FunFam" id="1.20.58.390:FF:000022">
    <property type="entry name" value="Nicotinic acetylcholine receptor subunit alpha4"/>
    <property type="match status" value="1"/>
</dbReference>
<accession>A0AAN0LM93</accession>
<evidence type="ECO:0000259" key="19">
    <source>
        <dbReference type="Pfam" id="PF02931"/>
    </source>
</evidence>
<dbReference type="GO" id="GO:0045211">
    <property type="term" value="C:postsynaptic membrane"/>
    <property type="evidence" value="ECO:0007669"/>
    <property type="project" value="UniProtKB-SubCell"/>
</dbReference>
<keyword evidence="11" id="KW-1015">Disulfide bond</keyword>
<dbReference type="InterPro" id="IPR006201">
    <property type="entry name" value="Neur_channel"/>
</dbReference>
<comment type="similarity">
    <text evidence="2">Belongs to the ligand-gated ion channel (TC 1.A.9) family. Acetylcholine receptor (TC 1.A.9.1) subfamily.</text>
</comment>
<feature type="transmembrane region" description="Helical" evidence="18">
    <location>
        <begin position="362"/>
        <end position="383"/>
    </location>
</feature>
<dbReference type="InterPro" id="IPR036734">
    <property type="entry name" value="Neur_chan_lig-bd_sf"/>
</dbReference>